<dbReference type="GO" id="GO:0019867">
    <property type="term" value="C:outer membrane"/>
    <property type="evidence" value="ECO:0007669"/>
    <property type="project" value="InterPro"/>
</dbReference>
<dbReference type="NCBIfam" id="TIGR01414">
    <property type="entry name" value="autotrans_barl"/>
    <property type="match status" value="1"/>
</dbReference>
<dbReference type="InterPro" id="IPR006315">
    <property type="entry name" value="OM_autotransptr_brl_dom"/>
</dbReference>
<dbReference type="AlphaFoldDB" id="A0A2N3PUZ2"/>
<evidence type="ECO:0000313" key="3">
    <source>
        <dbReference type="Proteomes" id="UP000233293"/>
    </source>
</evidence>
<dbReference type="EMBL" id="PIUM01000013">
    <property type="protein sequence ID" value="PKU24216.1"/>
    <property type="molecule type" value="Genomic_DNA"/>
</dbReference>
<evidence type="ECO:0000313" key="2">
    <source>
        <dbReference type="EMBL" id="PKU24216.1"/>
    </source>
</evidence>
<organism evidence="2 3">
    <name type="scientific">Telmatospirillum siberiense</name>
    <dbReference type="NCBI Taxonomy" id="382514"/>
    <lineage>
        <taxon>Bacteria</taxon>
        <taxon>Pseudomonadati</taxon>
        <taxon>Pseudomonadota</taxon>
        <taxon>Alphaproteobacteria</taxon>
        <taxon>Rhodospirillales</taxon>
        <taxon>Rhodospirillaceae</taxon>
        <taxon>Telmatospirillum</taxon>
    </lineage>
</organism>
<feature type="domain" description="Autotransporter" evidence="1">
    <location>
        <begin position="569"/>
        <end position="848"/>
    </location>
</feature>
<dbReference type="Proteomes" id="UP000233293">
    <property type="component" value="Unassembled WGS sequence"/>
</dbReference>
<name>A0A2N3PUZ2_9PROT</name>
<protein>
    <recommendedName>
        <fullName evidence="1">Autotransporter domain-containing protein</fullName>
    </recommendedName>
</protein>
<dbReference type="InterPro" id="IPR005546">
    <property type="entry name" value="Autotransporte_beta"/>
</dbReference>
<dbReference type="SMART" id="SM00869">
    <property type="entry name" value="Autotransporter"/>
    <property type="match status" value="1"/>
</dbReference>
<reference evidence="3" key="1">
    <citation type="submission" date="2017-12" db="EMBL/GenBank/DDBJ databases">
        <title>Draft genome sequence of Telmatospirillum siberiense 26-4b1T, an acidotolerant peatland alphaproteobacterium potentially involved in sulfur cycling.</title>
        <authorList>
            <person name="Hausmann B."/>
            <person name="Pjevac P."/>
            <person name="Schreck K."/>
            <person name="Herbold C.W."/>
            <person name="Daims H."/>
            <person name="Wagner M."/>
            <person name="Pester M."/>
            <person name="Loy A."/>
        </authorList>
    </citation>
    <scope>NUCLEOTIDE SEQUENCE [LARGE SCALE GENOMIC DNA]</scope>
    <source>
        <strain evidence="3">26-4b1</strain>
    </source>
</reference>
<evidence type="ECO:0000259" key="1">
    <source>
        <dbReference type="PROSITE" id="PS51208"/>
    </source>
</evidence>
<dbReference type="Pfam" id="PF03797">
    <property type="entry name" value="Autotransporter"/>
    <property type="match status" value="1"/>
</dbReference>
<dbReference type="Gene3D" id="2.40.128.130">
    <property type="entry name" value="Autotransporter beta-domain"/>
    <property type="match status" value="1"/>
</dbReference>
<dbReference type="PROSITE" id="PS51208">
    <property type="entry name" value="AUTOTRANSPORTER"/>
    <property type="match status" value="1"/>
</dbReference>
<keyword evidence="3" id="KW-1185">Reference proteome</keyword>
<dbReference type="PROSITE" id="PS51257">
    <property type="entry name" value="PROKAR_LIPOPROTEIN"/>
    <property type="match status" value="1"/>
</dbReference>
<gene>
    <name evidence="2" type="ORF">CWS72_12880</name>
</gene>
<comment type="caution">
    <text evidence="2">The sequence shown here is derived from an EMBL/GenBank/DDBJ whole genome shotgun (WGS) entry which is preliminary data.</text>
</comment>
<accession>A0A2N3PUZ2</accession>
<dbReference type="InterPro" id="IPR036709">
    <property type="entry name" value="Autotransporte_beta_dom_sf"/>
</dbReference>
<dbReference type="SUPFAM" id="SSF103515">
    <property type="entry name" value="Autotransporter"/>
    <property type="match status" value="1"/>
</dbReference>
<sequence length="848" mass="84018">MAVGCREGRMFARKELLLAGVSVLALACGGMKSAYAACGSASGGSMTISASCTGPLTWTGGDLSLTSGVVIDNGLMGISVTGGSTVGTLTSNGATIGGVGNGAVSDAGIANSGTIGMLSITGGRVGSSLTSGSWSLITSSAILNSGVIGTLAINGAAVDGFLSGIKNTGSIAALGNGGAISGGTAGIGNDGVIGALTNSGRISGGTVTGIGIYNNAGATIGRLSNSGTISAGFWGILNDGSIATLVNDGVISASTSLTTIGAQAIENSGSIATLINNGIISGSKAAITNSGALGTITNSGVIEGNILNSSSNPLTISGAGGSAYGTLTGSGSGAGTITNSASDLVFASGNLLLNDDINMAAYTVRNTGATLRVANTRTITGNYVQTGGVLAVVAASPTSYGKLLVSNVASISNSSITISGSGLAAGETFTVISAGTLMMGSNVTAATNGFSDVLSVSGGELLVTLAAVSSSSSGASSWTQKGRVAGGGAVPVGSVLDQIAGNSSYQPMLTQLAALPIQEQYHALRQLAPSQQVPQIVASGATTLPIGTAIELRQTVLAQGEGAGRAAGSQYSMGALWGQVLGGVASQDGGINKAGYTSSSFGLLIGTDKPLSAEVVGGLAVSWLRGDVNGTADFSGSRTRFDSYQLSAYGTWRPDNGPAYLRGLLGGGYNHYDQKRAIAFLGEIAQAKYDGRQIQVKLGGGYDMPLAGGPILTPMAAIQEVRVDNDGYRESGAGVAGLPTNGRGVDAVESELGSKLSSQLTSMLGSVLVDTQLSWVHSYTNSPVTVVSSMGGTGFAVTSARPAADGARLMLGATLQRSDALSLRLEYDGDLRADYRSHTGVLRVRQEF</sequence>
<proteinExistence type="predicted"/>